<dbReference type="EMBL" id="BLTE01000002">
    <property type="protein sequence ID" value="GFK92907.1"/>
    <property type="molecule type" value="Genomic_DNA"/>
</dbReference>
<protein>
    <recommendedName>
        <fullName evidence="1">SGNH hydrolase-type esterase domain-containing protein</fullName>
    </recommendedName>
</protein>
<dbReference type="Proteomes" id="UP000494245">
    <property type="component" value="Unassembled WGS sequence"/>
</dbReference>
<feature type="domain" description="SGNH hydrolase-type esterase" evidence="1">
    <location>
        <begin position="118"/>
        <end position="384"/>
    </location>
</feature>
<reference evidence="2 3" key="2">
    <citation type="submission" date="2020-05" db="EMBL/GenBank/DDBJ databases">
        <title>Draft genome sequence of Desulfovibrio sp. strainFSS-1.</title>
        <authorList>
            <person name="Shimoshige H."/>
            <person name="Kobayashi H."/>
            <person name="Maekawa T."/>
        </authorList>
    </citation>
    <scope>NUCLEOTIDE SEQUENCE [LARGE SCALE GENOMIC DNA]</scope>
    <source>
        <strain evidence="2 3">SIID29052-01</strain>
    </source>
</reference>
<name>A0A6V8LTE2_9BACT</name>
<organism evidence="2 3">
    <name type="scientific">Fundidesulfovibrio magnetotacticus</name>
    <dbReference type="NCBI Taxonomy" id="2730080"/>
    <lineage>
        <taxon>Bacteria</taxon>
        <taxon>Pseudomonadati</taxon>
        <taxon>Thermodesulfobacteriota</taxon>
        <taxon>Desulfovibrionia</taxon>
        <taxon>Desulfovibrionales</taxon>
        <taxon>Desulfovibrionaceae</taxon>
        <taxon>Fundidesulfovibrio</taxon>
    </lineage>
</organism>
<evidence type="ECO:0000313" key="3">
    <source>
        <dbReference type="Proteomes" id="UP000494245"/>
    </source>
</evidence>
<dbReference type="InterPro" id="IPR036514">
    <property type="entry name" value="SGNH_hydro_sf"/>
</dbReference>
<accession>A0A6V8LTE2</accession>
<reference evidence="2 3" key="1">
    <citation type="submission" date="2020-04" db="EMBL/GenBank/DDBJ databases">
        <authorList>
            <consortium name="Desulfovibrio sp. FSS-1 genome sequencing consortium"/>
            <person name="Shimoshige H."/>
            <person name="Kobayashi H."/>
            <person name="Maekawa T."/>
        </authorList>
    </citation>
    <scope>NUCLEOTIDE SEQUENCE [LARGE SCALE GENOMIC DNA]</scope>
    <source>
        <strain evidence="2 3">SIID29052-01</strain>
    </source>
</reference>
<evidence type="ECO:0000259" key="1">
    <source>
        <dbReference type="Pfam" id="PF13472"/>
    </source>
</evidence>
<dbReference type="RefSeq" id="WP_173081423.1">
    <property type="nucleotide sequence ID" value="NZ_BLTE01000002.1"/>
</dbReference>
<dbReference type="SUPFAM" id="SSF52266">
    <property type="entry name" value="SGNH hydrolase"/>
    <property type="match status" value="1"/>
</dbReference>
<comment type="caution">
    <text evidence="2">The sequence shown here is derived from an EMBL/GenBank/DDBJ whole genome shotgun (WGS) entry which is preliminary data.</text>
</comment>
<sequence length="405" mass="44878">MLKRLLKLAALPAYVYLLLLACSTGLYCSTNLLRPLLAPGTWEQLVSLDILDLHRHPQYRDWLGGFVHAQGQQPDRYYPDTHAFHGIPYDTIPLDDDPVDPHGYKNALRPDQARVLFTGDSFAVGGGVGSRLAAPAVYARLTGCPVYNASMGGYGLAHYPRIVRHFTRDLPPDRRFTGRDVVVLSYMGNDLTLDMDVNLARQEREADRLGYLLRLGPLRRLAALALGRVGPGLALAAEPGMDGYAVAPLRAPTWQGIPFSFHLVVKHMLTLENFRRNIPAIRETLARLKALESPDLRIHVAAIPTGLQVVRGDIDTARLDPASSFAREYRTIAANLDAMQDEFLALCREAGLEALDTRPALLADPARSLLYYPHDTHMTAQGQDVLARIIRDAWPQVARDCAPLQ</sequence>
<dbReference type="AlphaFoldDB" id="A0A6V8LTE2"/>
<evidence type="ECO:0000313" key="2">
    <source>
        <dbReference type="EMBL" id="GFK92907.1"/>
    </source>
</evidence>
<dbReference type="Pfam" id="PF13472">
    <property type="entry name" value="Lipase_GDSL_2"/>
    <property type="match status" value="1"/>
</dbReference>
<proteinExistence type="predicted"/>
<dbReference type="InterPro" id="IPR013830">
    <property type="entry name" value="SGNH_hydro"/>
</dbReference>
<dbReference type="Gene3D" id="3.40.50.1110">
    <property type="entry name" value="SGNH hydrolase"/>
    <property type="match status" value="1"/>
</dbReference>
<dbReference type="GO" id="GO:0016788">
    <property type="term" value="F:hydrolase activity, acting on ester bonds"/>
    <property type="evidence" value="ECO:0007669"/>
    <property type="project" value="UniProtKB-ARBA"/>
</dbReference>
<keyword evidence="3" id="KW-1185">Reference proteome</keyword>
<gene>
    <name evidence="2" type="ORF">NNJEOMEG_00735</name>
</gene>
<dbReference type="PROSITE" id="PS51257">
    <property type="entry name" value="PROKAR_LIPOPROTEIN"/>
    <property type="match status" value="1"/>
</dbReference>